<dbReference type="InterPro" id="IPR004616">
    <property type="entry name" value="Leu/Phe-tRNA_Trfase"/>
</dbReference>
<dbReference type="PANTHER" id="PTHR30098:SF2">
    <property type="entry name" value="LEUCYL_PHENYLALANYL-TRNA--PROTEIN TRANSFERASE"/>
    <property type="match status" value="1"/>
</dbReference>
<comment type="subcellular location">
    <subcellularLocation>
        <location evidence="4">Cytoplasm</location>
    </subcellularLocation>
</comment>
<name>A0ABW9X937_9SPHN</name>
<dbReference type="Gene3D" id="3.40.630.70">
    <property type="entry name" value="Leucyl/phenylalanyl-tRNA-protein transferase, C-terminal domain"/>
    <property type="match status" value="1"/>
</dbReference>
<evidence type="ECO:0000256" key="4">
    <source>
        <dbReference type="HAMAP-Rule" id="MF_00688"/>
    </source>
</evidence>
<dbReference type="Pfam" id="PF03588">
    <property type="entry name" value="Leu_Phe_trans"/>
    <property type="match status" value="1"/>
</dbReference>
<dbReference type="InterPro" id="IPR016181">
    <property type="entry name" value="Acyl_CoA_acyltransferase"/>
</dbReference>
<evidence type="ECO:0000256" key="5">
    <source>
        <dbReference type="SAM" id="MobiDB-lite"/>
    </source>
</evidence>
<dbReference type="NCBIfam" id="TIGR00667">
    <property type="entry name" value="aat"/>
    <property type="match status" value="1"/>
</dbReference>
<keyword evidence="2 4" id="KW-0808">Transferase</keyword>
<proteinExistence type="inferred from homology"/>
<dbReference type="EMBL" id="JAAAPO010000001">
    <property type="protein sequence ID" value="NBC35042.1"/>
    <property type="molecule type" value="Genomic_DNA"/>
</dbReference>
<feature type="region of interest" description="Disordered" evidence="5">
    <location>
        <begin position="77"/>
        <end position="97"/>
    </location>
</feature>
<dbReference type="HAMAP" id="MF_00688">
    <property type="entry name" value="Leu_Phe_trans"/>
    <property type="match status" value="1"/>
</dbReference>
<feature type="compositionally biased region" description="Polar residues" evidence="5">
    <location>
        <begin position="276"/>
        <end position="294"/>
    </location>
</feature>
<comment type="catalytic activity">
    <reaction evidence="4">
        <text>N-terminal L-lysyl-[protein] + L-leucyl-tRNA(Leu) = N-terminal L-leucyl-L-lysyl-[protein] + tRNA(Leu) + H(+)</text>
        <dbReference type="Rhea" id="RHEA:12340"/>
        <dbReference type="Rhea" id="RHEA-COMP:9613"/>
        <dbReference type="Rhea" id="RHEA-COMP:9622"/>
        <dbReference type="Rhea" id="RHEA-COMP:12670"/>
        <dbReference type="Rhea" id="RHEA-COMP:12671"/>
        <dbReference type="ChEBI" id="CHEBI:15378"/>
        <dbReference type="ChEBI" id="CHEBI:65249"/>
        <dbReference type="ChEBI" id="CHEBI:78442"/>
        <dbReference type="ChEBI" id="CHEBI:78494"/>
        <dbReference type="ChEBI" id="CHEBI:133043"/>
        <dbReference type="EC" id="2.3.2.6"/>
    </reaction>
</comment>
<keyword evidence="3 4" id="KW-0012">Acyltransferase</keyword>
<gene>
    <name evidence="4 6" type="primary">aat</name>
    <name evidence="6" type="ORF">GTZ99_00545</name>
</gene>
<reference evidence="7" key="1">
    <citation type="submission" date="2020-01" db="EMBL/GenBank/DDBJ databases">
        <title>Sphingomonas sp. strain CSW-10.</title>
        <authorList>
            <person name="Chen W.-M."/>
        </authorList>
    </citation>
    <scope>NUCLEOTIDE SEQUENCE [LARGE SCALE GENOMIC DNA]</scope>
    <source>
        <strain evidence="7">FSY-8</strain>
    </source>
</reference>
<dbReference type="InterPro" id="IPR042203">
    <property type="entry name" value="Leu/Phe-tRNA_Trfase_C"/>
</dbReference>
<dbReference type="EC" id="2.3.2.6" evidence="4"/>
<dbReference type="PANTHER" id="PTHR30098">
    <property type="entry name" value="LEUCYL/PHENYLALANYL-TRNA--PROTEIN TRANSFERASE"/>
    <property type="match status" value="1"/>
</dbReference>
<evidence type="ECO:0000256" key="1">
    <source>
        <dbReference type="ARBA" id="ARBA00022490"/>
    </source>
</evidence>
<evidence type="ECO:0000313" key="6">
    <source>
        <dbReference type="EMBL" id="NBC35042.1"/>
    </source>
</evidence>
<dbReference type="GO" id="GO:0008914">
    <property type="term" value="F:leucyl-tRNA--protein transferase activity"/>
    <property type="evidence" value="ECO:0007669"/>
    <property type="project" value="UniProtKB-EC"/>
</dbReference>
<feature type="region of interest" description="Disordered" evidence="5">
    <location>
        <begin position="275"/>
        <end position="294"/>
    </location>
</feature>
<protein>
    <recommendedName>
        <fullName evidence="4">Leucyl/phenylalanyl-tRNA--protein transferase</fullName>
        <ecNumber evidence="4">2.3.2.6</ecNumber>
    </recommendedName>
    <alternativeName>
        <fullName evidence="4">L/F-transferase</fullName>
    </alternativeName>
    <alternativeName>
        <fullName evidence="4">Leucyltransferase</fullName>
    </alternativeName>
    <alternativeName>
        <fullName evidence="4">Phenyalanyltransferase</fullName>
    </alternativeName>
</protein>
<keyword evidence="1 4" id="KW-0963">Cytoplasm</keyword>
<comment type="catalytic activity">
    <reaction evidence="4">
        <text>L-phenylalanyl-tRNA(Phe) + an N-terminal L-alpha-aminoacyl-[protein] = an N-terminal L-phenylalanyl-L-alpha-aminoacyl-[protein] + tRNA(Phe)</text>
        <dbReference type="Rhea" id="RHEA:43632"/>
        <dbReference type="Rhea" id="RHEA-COMP:9668"/>
        <dbReference type="Rhea" id="RHEA-COMP:9699"/>
        <dbReference type="Rhea" id="RHEA-COMP:10636"/>
        <dbReference type="Rhea" id="RHEA-COMP:10637"/>
        <dbReference type="ChEBI" id="CHEBI:78442"/>
        <dbReference type="ChEBI" id="CHEBI:78531"/>
        <dbReference type="ChEBI" id="CHEBI:78597"/>
        <dbReference type="ChEBI" id="CHEBI:83561"/>
        <dbReference type="EC" id="2.3.2.6"/>
    </reaction>
</comment>
<comment type="similarity">
    <text evidence="4">Belongs to the L/F-transferase family.</text>
</comment>
<evidence type="ECO:0000256" key="2">
    <source>
        <dbReference type="ARBA" id="ARBA00022679"/>
    </source>
</evidence>
<feature type="compositionally biased region" description="Acidic residues" evidence="5">
    <location>
        <begin position="86"/>
        <end position="97"/>
    </location>
</feature>
<sequence length="294" mass="31372">MTDPIIDPTLLMNAYRSGIFPMADSRDDPEVYWIEPRLRGILPLDGFHCSRSLARTLKRGRITVTCNQAFEAVMEECAAPRPPKEGEEEDDFDDLDDLDPGDSASGTWISHRIAATYHQLHRLGHAHSIECWIDAPDGTRQLVGGLYGVGFDRVFCGESMFSRVPDASKVALAWLVAALRIGGADLLDCQFMTGHLSSLGAVEISQAEYLTRLYRAQRPEGAEYRAPTMDMGQAGDSTQSGAAGAAGACGAGASWDAGALSLPDAFGALLAAAKSSGFSSSPGKLIAQSLTQTS</sequence>
<comment type="function">
    <text evidence="4">Functions in the N-end rule pathway of protein degradation where it conjugates Leu, Phe and, less efficiently, Met from aminoacyl-tRNAs to the N-termini of proteins containing an N-terminal arginine or lysine.</text>
</comment>
<comment type="caution">
    <text evidence="6">The sequence shown here is derived from an EMBL/GenBank/DDBJ whole genome shotgun (WGS) entry which is preliminary data.</text>
</comment>
<dbReference type="Proteomes" id="UP000753724">
    <property type="component" value="Unassembled WGS sequence"/>
</dbReference>
<keyword evidence="7" id="KW-1185">Reference proteome</keyword>
<accession>A0ABW9X937</accession>
<organism evidence="6 7">
    <name type="scientific">Novosphingobium ovatum</name>
    <dbReference type="NCBI Taxonomy" id="1908523"/>
    <lineage>
        <taxon>Bacteria</taxon>
        <taxon>Pseudomonadati</taxon>
        <taxon>Pseudomonadota</taxon>
        <taxon>Alphaproteobacteria</taxon>
        <taxon>Sphingomonadales</taxon>
        <taxon>Sphingomonadaceae</taxon>
        <taxon>Novosphingobium</taxon>
    </lineage>
</organism>
<dbReference type="SUPFAM" id="SSF55729">
    <property type="entry name" value="Acyl-CoA N-acyltransferases (Nat)"/>
    <property type="match status" value="1"/>
</dbReference>
<comment type="catalytic activity">
    <reaction evidence="4">
        <text>N-terminal L-arginyl-[protein] + L-leucyl-tRNA(Leu) = N-terminal L-leucyl-L-arginyl-[protein] + tRNA(Leu) + H(+)</text>
        <dbReference type="Rhea" id="RHEA:50416"/>
        <dbReference type="Rhea" id="RHEA-COMP:9613"/>
        <dbReference type="Rhea" id="RHEA-COMP:9622"/>
        <dbReference type="Rhea" id="RHEA-COMP:12672"/>
        <dbReference type="Rhea" id="RHEA-COMP:12673"/>
        <dbReference type="ChEBI" id="CHEBI:15378"/>
        <dbReference type="ChEBI" id="CHEBI:64719"/>
        <dbReference type="ChEBI" id="CHEBI:78442"/>
        <dbReference type="ChEBI" id="CHEBI:78494"/>
        <dbReference type="ChEBI" id="CHEBI:133044"/>
        <dbReference type="EC" id="2.3.2.6"/>
    </reaction>
</comment>
<evidence type="ECO:0000256" key="3">
    <source>
        <dbReference type="ARBA" id="ARBA00023315"/>
    </source>
</evidence>
<evidence type="ECO:0000313" key="7">
    <source>
        <dbReference type="Proteomes" id="UP000753724"/>
    </source>
</evidence>